<dbReference type="GO" id="GO:0004016">
    <property type="term" value="F:adenylate cyclase activity"/>
    <property type="evidence" value="ECO:0007669"/>
    <property type="project" value="UniProtKB-UniRule"/>
</dbReference>
<dbReference type="InterPro" id="IPR036888">
    <property type="entry name" value="DNA_integrity_DisA_N_sf"/>
</dbReference>
<dbReference type="InterPro" id="IPR003390">
    <property type="entry name" value="DNA_integrity_scan_DisA_N"/>
</dbReference>
<dbReference type="OrthoDB" id="9807385at2"/>
<gene>
    <name evidence="10" type="primary">dacA</name>
    <name evidence="12" type="ORF">SAMN04487834_104225</name>
</gene>
<dbReference type="STRING" id="322505.SAMN04487836_1313"/>
<dbReference type="GO" id="GO:0005524">
    <property type="term" value="F:ATP binding"/>
    <property type="evidence" value="ECO:0007669"/>
    <property type="project" value="UniProtKB-UniRule"/>
</dbReference>
<evidence type="ECO:0000259" key="11">
    <source>
        <dbReference type="PROSITE" id="PS51794"/>
    </source>
</evidence>
<comment type="function">
    <text evidence="10">Catalyzes the condensation of 2 ATP molecules into cyclic di-AMP (c-di-AMP), a second messenger used to regulate differing processes in different bacteria.</text>
</comment>
<comment type="similarity">
    <text evidence="10">Belongs to the adenylate cyclase family. DacA/CdaA subfamily.</text>
</comment>
<evidence type="ECO:0000256" key="6">
    <source>
        <dbReference type="ARBA" id="ARBA00022741"/>
    </source>
</evidence>
<dbReference type="Pfam" id="PF19293">
    <property type="entry name" value="CdaA_N"/>
    <property type="match status" value="1"/>
</dbReference>
<sequence>MNVLSILTLDMRLDTMLQIIRVGVDLIGVFFLIYFLITNFKKSQRTLQVFKGVILILIAKAITSFFGLATLNSLVDAILSWGVLAIIIIFQPEIRSALEKMGATKNEYTHHLSSDERDRILNELVTGISRMSREHTGALITFERTQDLTEYMKTGVIFEADIKAELLTTIFYEGTPLHDGATIIKNDKIAASACFYPPTRKEVPQSYGARHRAAIGISELNDSLTVVVSEETGRISFCTDGEIREVNPKELRAQLISELDWYGKEGEHHE</sequence>
<keyword evidence="7 10" id="KW-0067">ATP-binding</keyword>
<evidence type="ECO:0000256" key="10">
    <source>
        <dbReference type="HAMAP-Rule" id="MF_01499"/>
    </source>
</evidence>
<keyword evidence="3 10" id="KW-0808">Transferase</keyword>
<dbReference type="PROSITE" id="PS51794">
    <property type="entry name" value="DAC"/>
    <property type="match status" value="1"/>
</dbReference>
<evidence type="ECO:0000256" key="3">
    <source>
        <dbReference type="ARBA" id="ARBA00022679"/>
    </source>
</evidence>
<dbReference type="EC" id="2.7.7.85" evidence="10"/>
<keyword evidence="2 10" id="KW-1003">Cell membrane</keyword>
<evidence type="ECO:0000256" key="9">
    <source>
        <dbReference type="ARBA" id="ARBA00023136"/>
    </source>
</evidence>
<dbReference type="GO" id="GO:0006171">
    <property type="term" value="P:cAMP biosynthetic process"/>
    <property type="evidence" value="ECO:0007669"/>
    <property type="project" value="InterPro"/>
</dbReference>
<evidence type="ECO:0000256" key="5">
    <source>
        <dbReference type="ARBA" id="ARBA00022695"/>
    </source>
</evidence>
<keyword evidence="9 10" id="KW-0472">Membrane</keyword>
<evidence type="ECO:0000256" key="4">
    <source>
        <dbReference type="ARBA" id="ARBA00022692"/>
    </source>
</evidence>
<keyword evidence="8 10" id="KW-1133">Transmembrane helix</keyword>
<organism evidence="12 13">
    <name type="scientific">Sharpea azabuensis</name>
    <dbReference type="NCBI Taxonomy" id="322505"/>
    <lineage>
        <taxon>Bacteria</taxon>
        <taxon>Bacillati</taxon>
        <taxon>Bacillota</taxon>
        <taxon>Erysipelotrichia</taxon>
        <taxon>Erysipelotrichales</taxon>
        <taxon>Coprobacillaceae</taxon>
        <taxon>Sharpea</taxon>
    </lineage>
</organism>
<dbReference type="HAMAP" id="MF_01499">
    <property type="entry name" value="DacA"/>
    <property type="match status" value="1"/>
</dbReference>
<evidence type="ECO:0000256" key="8">
    <source>
        <dbReference type="ARBA" id="ARBA00022989"/>
    </source>
</evidence>
<comment type="caution">
    <text evidence="10">Lacks conserved residue(s) required for the propagation of feature annotation.</text>
</comment>
<dbReference type="InterPro" id="IPR034701">
    <property type="entry name" value="CdaA"/>
</dbReference>
<dbReference type="SUPFAM" id="SSF143597">
    <property type="entry name" value="YojJ-like"/>
    <property type="match status" value="1"/>
</dbReference>
<evidence type="ECO:0000256" key="7">
    <source>
        <dbReference type="ARBA" id="ARBA00022840"/>
    </source>
</evidence>
<reference evidence="13" key="1">
    <citation type="submission" date="2016-10" db="EMBL/GenBank/DDBJ databases">
        <authorList>
            <person name="Varghese N."/>
        </authorList>
    </citation>
    <scope>NUCLEOTIDE SEQUENCE [LARGE SCALE GENOMIC DNA]</scope>
    <source>
        <strain evidence="13">DSM 20406</strain>
    </source>
</reference>
<dbReference type="Gene3D" id="3.40.1700.10">
    <property type="entry name" value="DNA integrity scanning protein, DisA, N-terminal domain"/>
    <property type="match status" value="1"/>
</dbReference>
<comment type="subunit">
    <text evidence="10">Probably a homodimer.</text>
</comment>
<proteinExistence type="inferred from homology"/>
<feature type="transmembrane region" description="Helical" evidence="10">
    <location>
        <begin position="19"/>
        <end position="37"/>
    </location>
</feature>
<dbReference type="InterPro" id="IPR014046">
    <property type="entry name" value="C-di-AMP_synthase"/>
</dbReference>
<dbReference type="InterPro" id="IPR050338">
    <property type="entry name" value="DisA"/>
</dbReference>
<dbReference type="PANTHER" id="PTHR34185">
    <property type="entry name" value="DIADENYLATE CYCLASE"/>
    <property type="match status" value="1"/>
</dbReference>
<dbReference type="EMBL" id="FNYK01000042">
    <property type="protein sequence ID" value="SEI99493.1"/>
    <property type="molecule type" value="Genomic_DNA"/>
</dbReference>
<evidence type="ECO:0000256" key="2">
    <source>
        <dbReference type="ARBA" id="ARBA00022475"/>
    </source>
</evidence>
<evidence type="ECO:0000256" key="1">
    <source>
        <dbReference type="ARBA" id="ARBA00000877"/>
    </source>
</evidence>
<dbReference type="PIRSF" id="PIRSF004793">
    <property type="entry name" value="UCP004793"/>
    <property type="match status" value="1"/>
</dbReference>
<dbReference type="eggNOG" id="COG1624">
    <property type="taxonomic scope" value="Bacteria"/>
</dbReference>
<keyword evidence="13" id="KW-1185">Reference proteome</keyword>
<dbReference type="GO" id="GO:0106408">
    <property type="term" value="F:diadenylate cyclase activity"/>
    <property type="evidence" value="ECO:0007669"/>
    <property type="project" value="UniProtKB-EC"/>
</dbReference>
<feature type="transmembrane region" description="Helical" evidence="10">
    <location>
        <begin position="49"/>
        <end position="68"/>
    </location>
</feature>
<comment type="catalytic activity">
    <reaction evidence="1 10">
        <text>2 ATP = 3',3'-c-di-AMP + 2 diphosphate</text>
        <dbReference type="Rhea" id="RHEA:35655"/>
        <dbReference type="ChEBI" id="CHEBI:30616"/>
        <dbReference type="ChEBI" id="CHEBI:33019"/>
        <dbReference type="ChEBI" id="CHEBI:71500"/>
        <dbReference type="EC" id="2.7.7.85"/>
    </reaction>
</comment>
<dbReference type="NCBIfam" id="TIGR00159">
    <property type="entry name" value="diadenylate cyclase CdaA"/>
    <property type="match status" value="1"/>
</dbReference>
<dbReference type="AlphaFoldDB" id="A0A1H6V4I9"/>
<dbReference type="Pfam" id="PF02457">
    <property type="entry name" value="DAC"/>
    <property type="match status" value="1"/>
</dbReference>
<accession>A0A1H6V4I9</accession>
<evidence type="ECO:0000313" key="13">
    <source>
        <dbReference type="Proteomes" id="UP000183028"/>
    </source>
</evidence>
<keyword evidence="6 10" id="KW-0547">Nucleotide-binding</keyword>
<dbReference type="InterPro" id="IPR045585">
    <property type="entry name" value="CdaA_N"/>
</dbReference>
<protein>
    <recommendedName>
        <fullName evidence="10">Diadenylate cyclase</fullName>
        <shortName evidence="10">DAC</shortName>
        <ecNumber evidence="10">2.7.7.85</ecNumber>
    </recommendedName>
    <alternativeName>
        <fullName evidence="10">Cyclic-di-AMP synthase</fullName>
        <shortName evidence="10">c-di-AMP synthase</shortName>
    </alternativeName>
</protein>
<name>A0A1H6V4I9_9FIRM</name>
<keyword evidence="4 10" id="KW-0812">Transmembrane</keyword>
<dbReference type="PANTHER" id="PTHR34185:SF1">
    <property type="entry name" value="DIADENYLATE CYCLASE"/>
    <property type="match status" value="1"/>
</dbReference>
<evidence type="ECO:0000313" key="12">
    <source>
        <dbReference type="EMBL" id="SEI99493.1"/>
    </source>
</evidence>
<feature type="domain" description="DAC" evidence="11">
    <location>
        <begin position="91"/>
        <end position="250"/>
    </location>
</feature>
<dbReference type="Proteomes" id="UP000183028">
    <property type="component" value="Unassembled WGS sequence"/>
</dbReference>
<keyword evidence="5 10" id="KW-0548">Nucleotidyltransferase</keyword>